<evidence type="ECO:0000313" key="2">
    <source>
        <dbReference type="EMBL" id="MFC5835557.1"/>
    </source>
</evidence>
<dbReference type="RefSeq" id="WP_379524973.1">
    <property type="nucleotide sequence ID" value="NZ_JBHSPA010000134.1"/>
</dbReference>
<evidence type="ECO:0000313" key="3">
    <source>
        <dbReference type="Proteomes" id="UP001596058"/>
    </source>
</evidence>
<keyword evidence="1" id="KW-0732">Signal</keyword>
<accession>A0ABW1DDE7</accession>
<name>A0ABW1DDE7_9ACTN</name>
<dbReference type="EMBL" id="JBHSPA010000134">
    <property type="protein sequence ID" value="MFC5835557.1"/>
    <property type="molecule type" value="Genomic_DNA"/>
</dbReference>
<proteinExistence type="predicted"/>
<sequence>MSKAITALGGGLLVIAAMPAAAQAAGWRATYQDGAVTVPADRSSIKVCDGRNDGRVYKAQWGNDARVQVSGVMEVRAPQGACATDSSFLGNVMVFKICWGRLGGDKRVIWERCGAPQWVTAKPDWWGKK</sequence>
<feature type="signal peptide" evidence="1">
    <location>
        <begin position="1"/>
        <end position="24"/>
    </location>
</feature>
<protein>
    <submittedName>
        <fullName evidence="2">Uncharacterized protein</fullName>
    </submittedName>
</protein>
<evidence type="ECO:0000256" key="1">
    <source>
        <dbReference type="SAM" id="SignalP"/>
    </source>
</evidence>
<feature type="chain" id="PRO_5046950491" evidence="1">
    <location>
        <begin position="25"/>
        <end position="129"/>
    </location>
</feature>
<reference evidence="3" key="1">
    <citation type="journal article" date="2019" name="Int. J. Syst. Evol. Microbiol.">
        <title>The Global Catalogue of Microorganisms (GCM) 10K type strain sequencing project: providing services to taxonomists for standard genome sequencing and annotation.</title>
        <authorList>
            <consortium name="The Broad Institute Genomics Platform"/>
            <consortium name="The Broad Institute Genome Sequencing Center for Infectious Disease"/>
            <person name="Wu L."/>
            <person name="Ma J."/>
        </authorList>
    </citation>
    <scope>NUCLEOTIDE SEQUENCE [LARGE SCALE GENOMIC DNA]</scope>
    <source>
        <strain evidence="3">CCUG 53903</strain>
    </source>
</reference>
<dbReference type="Proteomes" id="UP001596058">
    <property type="component" value="Unassembled WGS sequence"/>
</dbReference>
<organism evidence="2 3">
    <name type="scientific">Nonomuraea insulae</name>
    <dbReference type="NCBI Taxonomy" id="1616787"/>
    <lineage>
        <taxon>Bacteria</taxon>
        <taxon>Bacillati</taxon>
        <taxon>Actinomycetota</taxon>
        <taxon>Actinomycetes</taxon>
        <taxon>Streptosporangiales</taxon>
        <taxon>Streptosporangiaceae</taxon>
        <taxon>Nonomuraea</taxon>
    </lineage>
</organism>
<gene>
    <name evidence="2" type="ORF">ACFPZ3_68050</name>
</gene>
<comment type="caution">
    <text evidence="2">The sequence shown here is derived from an EMBL/GenBank/DDBJ whole genome shotgun (WGS) entry which is preliminary data.</text>
</comment>
<keyword evidence="3" id="KW-1185">Reference proteome</keyword>